<dbReference type="PIRSF" id="PIRSF029557">
    <property type="entry name" value="UCP029557"/>
    <property type="match status" value="1"/>
</dbReference>
<dbReference type="Gene3D" id="3.10.540.10">
    <property type="entry name" value="duf1285 like domain"/>
    <property type="match status" value="1"/>
</dbReference>
<accession>A0A1I1EVP5</accession>
<dbReference type="InterPro" id="IPR048341">
    <property type="entry name" value="DUF1285_N"/>
</dbReference>
<evidence type="ECO:0000313" key="3">
    <source>
        <dbReference type="EMBL" id="SFB91215.1"/>
    </source>
</evidence>
<feature type="domain" description="DUF1285" evidence="2">
    <location>
        <begin position="91"/>
        <end position="185"/>
    </location>
</feature>
<dbReference type="Pfam" id="PF21028">
    <property type="entry name" value="DUF1285_C"/>
    <property type="match status" value="1"/>
</dbReference>
<dbReference type="AlphaFoldDB" id="A0A1I1EVP5"/>
<dbReference type="OrthoDB" id="3078366at2"/>
<evidence type="ECO:0000259" key="2">
    <source>
        <dbReference type="Pfam" id="PF21028"/>
    </source>
</evidence>
<proteinExistence type="predicted"/>
<dbReference type="InterPro" id="IPR010707">
    <property type="entry name" value="DUF1285"/>
</dbReference>
<dbReference type="EMBL" id="FOLH01000001">
    <property type="protein sequence ID" value="SFB91215.1"/>
    <property type="molecule type" value="Genomic_DNA"/>
</dbReference>
<dbReference type="InterPro" id="IPR048342">
    <property type="entry name" value="DUF1285_C"/>
</dbReference>
<name>A0A1I1EVP5_9GAMM</name>
<gene>
    <name evidence="3" type="ORF">SAMN05660443_0889</name>
</gene>
<evidence type="ECO:0000313" key="4">
    <source>
        <dbReference type="Proteomes" id="UP000199058"/>
    </source>
</evidence>
<evidence type="ECO:0000259" key="1">
    <source>
        <dbReference type="Pfam" id="PF06938"/>
    </source>
</evidence>
<dbReference type="Gene3D" id="2.30.270.10">
    <property type="entry name" value="duf1285 protein"/>
    <property type="match status" value="1"/>
</dbReference>
<sequence>MTATSLSGLITRIEKNAGEASQLPVENWQPERLVEVDLKIDAKGHWYHEGQPFTRTSLVRLFSTLLRKEEDGNHYLVTPVEKVRVEVEDAPFLVILAEREGEGETARIRLQTNVSDEFWLDAEHPLEIRFTADDEPRPYVRVRGRLEARLLPQVYYQLVGWAEAREEATGETCMLVTSCGQEFSLGCYS</sequence>
<organism evidence="3 4">
    <name type="scientific">Marinospirillum celere</name>
    <dbReference type="NCBI Taxonomy" id="1122252"/>
    <lineage>
        <taxon>Bacteria</taxon>
        <taxon>Pseudomonadati</taxon>
        <taxon>Pseudomonadota</taxon>
        <taxon>Gammaproteobacteria</taxon>
        <taxon>Oceanospirillales</taxon>
        <taxon>Oceanospirillaceae</taxon>
        <taxon>Marinospirillum</taxon>
    </lineage>
</organism>
<protein>
    <recommendedName>
        <fullName evidence="5">DUF1285 domain-containing protein</fullName>
    </recommendedName>
</protein>
<feature type="domain" description="DUF1285" evidence="1">
    <location>
        <begin position="24"/>
        <end position="90"/>
    </location>
</feature>
<dbReference type="RefSeq" id="WP_091959683.1">
    <property type="nucleotide sequence ID" value="NZ_FOLH01000001.1"/>
</dbReference>
<keyword evidence="4" id="KW-1185">Reference proteome</keyword>
<dbReference type="Proteomes" id="UP000199058">
    <property type="component" value="Unassembled WGS sequence"/>
</dbReference>
<evidence type="ECO:0008006" key="5">
    <source>
        <dbReference type="Google" id="ProtNLM"/>
    </source>
</evidence>
<dbReference type="STRING" id="1122252.SAMN05660443_0889"/>
<dbReference type="InterPro" id="IPR023361">
    <property type="entry name" value="DUF1285_beta_roll_sf"/>
</dbReference>
<reference evidence="3 4" key="1">
    <citation type="submission" date="2016-10" db="EMBL/GenBank/DDBJ databases">
        <authorList>
            <person name="de Groot N.N."/>
        </authorList>
    </citation>
    <scope>NUCLEOTIDE SEQUENCE [LARGE SCALE GENOMIC DNA]</scope>
    <source>
        <strain evidence="3 4">DSM 18438</strain>
    </source>
</reference>
<dbReference type="Pfam" id="PF06938">
    <property type="entry name" value="DUF1285_N"/>
    <property type="match status" value="1"/>
</dbReference>